<dbReference type="EMBL" id="CP045898">
    <property type="protein sequence ID" value="QQP40189.1"/>
    <property type="molecule type" value="Genomic_DNA"/>
</dbReference>
<evidence type="ECO:0000313" key="1">
    <source>
        <dbReference type="EMBL" id="QQP40189.1"/>
    </source>
</evidence>
<keyword evidence="2" id="KW-1185">Reference proteome</keyword>
<proteinExistence type="predicted"/>
<gene>
    <name evidence="1" type="ORF">FKW44_014163</name>
</gene>
<dbReference type="Proteomes" id="UP000595437">
    <property type="component" value="Chromosome 9"/>
</dbReference>
<accession>A0A7T8GYK4</accession>
<organism evidence="1 2">
    <name type="scientific">Caligus rogercresseyi</name>
    <name type="common">Sea louse</name>
    <dbReference type="NCBI Taxonomy" id="217165"/>
    <lineage>
        <taxon>Eukaryota</taxon>
        <taxon>Metazoa</taxon>
        <taxon>Ecdysozoa</taxon>
        <taxon>Arthropoda</taxon>
        <taxon>Crustacea</taxon>
        <taxon>Multicrustacea</taxon>
        <taxon>Hexanauplia</taxon>
        <taxon>Copepoda</taxon>
        <taxon>Siphonostomatoida</taxon>
        <taxon>Caligidae</taxon>
        <taxon>Caligus</taxon>
    </lineage>
</organism>
<protein>
    <submittedName>
        <fullName evidence="1">Uncharacterized protein</fullName>
    </submittedName>
</protein>
<sequence length="60" mass="6540">MSLMAHVLKLVRLSKSESLLLSTTEDKASMTLVAAMFLVVVCMKVLELLPCLGDSSAEER</sequence>
<reference evidence="2" key="1">
    <citation type="submission" date="2021-01" db="EMBL/GenBank/DDBJ databases">
        <title>Caligus Genome Assembly.</title>
        <authorList>
            <person name="Gallardo-Escarate C."/>
        </authorList>
    </citation>
    <scope>NUCLEOTIDE SEQUENCE [LARGE SCALE GENOMIC DNA]</scope>
</reference>
<name>A0A7T8GYK4_CALRO</name>
<evidence type="ECO:0000313" key="2">
    <source>
        <dbReference type="Proteomes" id="UP000595437"/>
    </source>
</evidence>
<dbReference type="AlphaFoldDB" id="A0A7T8GYK4"/>